<feature type="domain" description="Protein kinase" evidence="7">
    <location>
        <begin position="10"/>
        <end position="343"/>
    </location>
</feature>
<evidence type="ECO:0000256" key="5">
    <source>
        <dbReference type="ARBA" id="ARBA00022840"/>
    </source>
</evidence>
<dbReference type="EMBL" id="JAPWDO010000003">
    <property type="protein sequence ID" value="KAJ5480345.1"/>
    <property type="molecule type" value="Genomic_DNA"/>
</dbReference>
<evidence type="ECO:0000313" key="8">
    <source>
        <dbReference type="EMBL" id="KAJ5480345.1"/>
    </source>
</evidence>
<feature type="binding site" evidence="6">
    <location>
        <position position="39"/>
    </location>
    <ligand>
        <name>ATP</name>
        <dbReference type="ChEBI" id="CHEBI:30616"/>
    </ligand>
</feature>
<dbReference type="PROSITE" id="PS50011">
    <property type="entry name" value="PROTEIN_KINASE_DOM"/>
    <property type="match status" value="1"/>
</dbReference>
<organism evidence="8 9">
    <name type="scientific">Penicillium desertorum</name>
    <dbReference type="NCBI Taxonomy" id="1303715"/>
    <lineage>
        <taxon>Eukaryota</taxon>
        <taxon>Fungi</taxon>
        <taxon>Dikarya</taxon>
        <taxon>Ascomycota</taxon>
        <taxon>Pezizomycotina</taxon>
        <taxon>Eurotiomycetes</taxon>
        <taxon>Eurotiomycetidae</taxon>
        <taxon>Eurotiales</taxon>
        <taxon>Aspergillaceae</taxon>
        <taxon>Penicillium</taxon>
    </lineage>
</organism>
<keyword evidence="3 6" id="KW-0547">Nucleotide-binding</keyword>
<dbReference type="GO" id="GO:0005634">
    <property type="term" value="C:nucleus"/>
    <property type="evidence" value="ECO:0007669"/>
    <property type="project" value="TreeGrafter"/>
</dbReference>
<dbReference type="InterPro" id="IPR051175">
    <property type="entry name" value="CLK_kinases"/>
</dbReference>
<dbReference type="Gene3D" id="1.10.510.10">
    <property type="entry name" value="Transferase(Phosphotransferase) domain 1"/>
    <property type="match status" value="1"/>
</dbReference>
<dbReference type="GO" id="GO:0004674">
    <property type="term" value="F:protein serine/threonine kinase activity"/>
    <property type="evidence" value="ECO:0007669"/>
    <property type="project" value="UniProtKB-KW"/>
</dbReference>
<keyword evidence="1" id="KW-0723">Serine/threonine-protein kinase</keyword>
<evidence type="ECO:0000313" key="9">
    <source>
        <dbReference type="Proteomes" id="UP001147760"/>
    </source>
</evidence>
<accession>A0A9W9X0U6</accession>
<evidence type="ECO:0000256" key="3">
    <source>
        <dbReference type="ARBA" id="ARBA00022741"/>
    </source>
</evidence>
<dbReference type="Proteomes" id="UP001147760">
    <property type="component" value="Unassembled WGS sequence"/>
</dbReference>
<dbReference type="PROSITE" id="PS00107">
    <property type="entry name" value="PROTEIN_KINASE_ATP"/>
    <property type="match status" value="1"/>
</dbReference>
<dbReference type="InterPro" id="IPR000719">
    <property type="entry name" value="Prot_kinase_dom"/>
</dbReference>
<gene>
    <name evidence="8" type="ORF">N7530_005854</name>
</gene>
<dbReference type="OrthoDB" id="4360642at2759"/>
<reference evidence="8" key="2">
    <citation type="journal article" date="2023" name="IMA Fungus">
        <title>Comparative genomic study of the Penicillium genus elucidates a diverse pangenome and 15 lateral gene transfer events.</title>
        <authorList>
            <person name="Petersen C."/>
            <person name="Sorensen T."/>
            <person name="Nielsen M.R."/>
            <person name="Sondergaard T.E."/>
            <person name="Sorensen J.L."/>
            <person name="Fitzpatrick D.A."/>
            <person name="Frisvad J.C."/>
            <person name="Nielsen K.L."/>
        </authorList>
    </citation>
    <scope>NUCLEOTIDE SEQUENCE</scope>
    <source>
        <strain evidence="8">IBT 17660</strain>
    </source>
</reference>
<evidence type="ECO:0000256" key="6">
    <source>
        <dbReference type="PROSITE-ProRule" id="PRU10141"/>
    </source>
</evidence>
<reference evidence="8" key="1">
    <citation type="submission" date="2022-12" db="EMBL/GenBank/DDBJ databases">
        <authorList>
            <person name="Petersen C."/>
        </authorList>
    </citation>
    <scope>NUCLEOTIDE SEQUENCE</scope>
    <source>
        <strain evidence="8">IBT 17660</strain>
    </source>
</reference>
<dbReference type="Gene3D" id="3.30.200.20">
    <property type="entry name" value="Phosphorylase Kinase, domain 1"/>
    <property type="match status" value="1"/>
</dbReference>
<dbReference type="Pfam" id="PF00069">
    <property type="entry name" value="Pkinase"/>
    <property type="match status" value="1"/>
</dbReference>
<dbReference type="AlphaFoldDB" id="A0A9W9X0U6"/>
<dbReference type="InterPro" id="IPR011009">
    <property type="entry name" value="Kinase-like_dom_sf"/>
</dbReference>
<evidence type="ECO:0000256" key="1">
    <source>
        <dbReference type="ARBA" id="ARBA00022527"/>
    </source>
</evidence>
<keyword evidence="5 6" id="KW-0067">ATP-binding</keyword>
<keyword evidence="2" id="KW-0808">Transferase</keyword>
<dbReference type="SUPFAM" id="SSF56112">
    <property type="entry name" value="Protein kinase-like (PK-like)"/>
    <property type="match status" value="1"/>
</dbReference>
<sequence>MIGDTLQERYQVVDKLGFGGYSTVWLARDLRLSQYVAVKVGIADSPDRDSLRRELKALQALSTPSSQYAQRHRGSRLFPLVLDQDVSYSRLFRLDVARALAGGLAVAVAHTHSKGYVHGDIHLCNILIRLPSSLDQLSIEQFYEKHGNPETVTITQCNKDPLPPQCPAKGISGLLSDFGEAFEPASDPRQGKDCHTPLAFRAPEAHFEPEAPLSYPSDIWGLATAIWEILGMKAIFSLEYTDINKIISQHIDVLGPLPLPWWESWEERDVFFDGNGNPRKGRDVWPPRNEAFEEGVQKYRQMDKIGEFDREEASAILDLMCRMLAFRPGDRPPAEEVLDSEWMVRWALPDFQRSLQAQ</sequence>
<dbReference type="SMART" id="SM00220">
    <property type="entry name" value="S_TKc"/>
    <property type="match status" value="1"/>
</dbReference>
<keyword evidence="9" id="KW-1185">Reference proteome</keyword>
<protein>
    <recommendedName>
        <fullName evidence="7">Protein kinase domain-containing protein</fullName>
    </recommendedName>
</protein>
<evidence type="ECO:0000256" key="4">
    <source>
        <dbReference type="ARBA" id="ARBA00022777"/>
    </source>
</evidence>
<dbReference type="GO" id="GO:0005524">
    <property type="term" value="F:ATP binding"/>
    <property type="evidence" value="ECO:0007669"/>
    <property type="project" value="UniProtKB-UniRule"/>
</dbReference>
<name>A0A9W9X0U6_9EURO</name>
<dbReference type="PANTHER" id="PTHR45646">
    <property type="entry name" value="SERINE/THREONINE-PROTEIN KINASE DOA-RELATED"/>
    <property type="match status" value="1"/>
</dbReference>
<proteinExistence type="predicted"/>
<comment type="caution">
    <text evidence="8">The sequence shown here is derived from an EMBL/GenBank/DDBJ whole genome shotgun (WGS) entry which is preliminary data.</text>
</comment>
<dbReference type="InterPro" id="IPR017441">
    <property type="entry name" value="Protein_kinase_ATP_BS"/>
</dbReference>
<evidence type="ECO:0000256" key="2">
    <source>
        <dbReference type="ARBA" id="ARBA00022679"/>
    </source>
</evidence>
<evidence type="ECO:0000259" key="7">
    <source>
        <dbReference type="PROSITE" id="PS50011"/>
    </source>
</evidence>
<keyword evidence="4" id="KW-0418">Kinase</keyword>
<dbReference type="PANTHER" id="PTHR45646:SF11">
    <property type="entry name" value="SERINE_THREONINE-PROTEIN KINASE DOA"/>
    <property type="match status" value="1"/>
</dbReference>